<dbReference type="Proteomes" id="UP000057820">
    <property type="component" value="Plasmid 2"/>
</dbReference>
<accession>A0A0H5NX01</accession>
<evidence type="ECO:0000313" key="2">
    <source>
        <dbReference type="Proteomes" id="UP000057820"/>
    </source>
</evidence>
<reference evidence="2" key="1">
    <citation type="submission" date="2015-03" db="EMBL/GenBank/DDBJ databases">
        <authorList>
            <consortium name="Pathogen Informatics"/>
        </authorList>
    </citation>
    <scope>NUCLEOTIDE SEQUENCE [LARGE SCALE GENOMIC DNA]</scope>
    <source>
        <strain evidence="2">NCTC11134</strain>
        <plasmid evidence="2">2</plasmid>
    </source>
</reference>
<gene>
    <name evidence="1" type="ORF">ERS450000_03496</name>
</gene>
<proteinExistence type="predicted"/>
<dbReference type="RefSeq" id="WP_139337588.1">
    <property type="nucleotide sequence ID" value="NZ_CP031418.1"/>
</dbReference>
<keyword evidence="1" id="KW-0614">Plasmid</keyword>
<protein>
    <submittedName>
        <fullName evidence="1">Uncharacterized protein</fullName>
    </submittedName>
</protein>
<sequence length="131" mass="14768">MKYLPSEDPRNVGRFRLDGTESVDEVAAAILAERERAAKRRGYEMLPHEYELCQVTTRVSTSFRRSKFPKPKPGDGTVKHNKRVANAVALCEKHGAEFWALGANTAFVWGVKDGRYVQVWPGGIREYGGDR</sequence>
<name>A0A0H5NX01_NOCFR</name>
<dbReference type="EMBL" id="LN868939">
    <property type="protein sequence ID" value="CRY79843.1"/>
    <property type="molecule type" value="Genomic_DNA"/>
</dbReference>
<organism evidence="1 2">
    <name type="scientific">Nocardia farcinica</name>
    <dbReference type="NCBI Taxonomy" id="37329"/>
    <lineage>
        <taxon>Bacteria</taxon>
        <taxon>Bacillati</taxon>
        <taxon>Actinomycetota</taxon>
        <taxon>Actinomycetes</taxon>
        <taxon>Mycobacteriales</taxon>
        <taxon>Nocardiaceae</taxon>
        <taxon>Nocardia</taxon>
    </lineage>
</organism>
<dbReference type="AlphaFoldDB" id="A0A0H5NX01"/>
<geneLocation type="plasmid" evidence="1">
    <name>2</name>
</geneLocation>
<evidence type="ECO:0000313" key="1">
    <source>
        <dbReference type="EMBL" id="CRY79843.1"/>
    </source>
</evidence>
<dbReference type="KEGG" id="nfr:ERS450000_03496"/>